<dbReference type="Gene3D" id="3.40.33.10">
    <property type="entry name" value="CAP"/>
    <property type="match status" value="1"/>
</dbReference>
<feature type="signal peptide" evidence="2">
    <location>
        <begin position="1"/>
        <end position="25"/>
    </location>
</feature>
<dbReference type="Proteomes" id="UP000036045">
    <property type="component" value="Unassembled WGS sequence"/>
</dbReference>
<keyword evidence="5" id="KW-1185">Reference proteome</keyword>
<dbReference type="InterPro" id="IPR014044">
    <property type="entry name" value="CAP_dom"/>
</dbReference>
<keyword evidence="2" id="KW-0732">Signal</keyword>
<proteinExistence type="predicted"/>
<dbReference type="AlphaFoldDB" id="A0A0J1LFQ6"/>
<reference evidence="4 5" key="1">
    <citation type="submission" date="2015-05" db="EMBL/GenBank/DDBJ databases">
        <title>Whole genome sequence and identification of bacterial endophytes from Costus igneus.</title>
        <authorList>
            <person name="Lee Y.P."/>
            <person name="Gan H.M."/>
            <person name="Eng W."/>
            <person name="Wheatley M.S."/>
            <person name="Caraballo A."/>
            <person name="Polter S."/>
            <person name="Savka M.A."/>
            <person name="Hudson A.O."/>
        </authorList>
    </citation>
    <scope>NUCLEOTIDE SEQUENCE [LARGE SCALE GENOMIC DNA]</scope>
    <source>
        <strain evidence="4 5">RIT379</strain>
    </source>
</reference>
<accession>A0A0J1LFQ6</accession>
<dbReference type="SUPFAM" id="SSF55797">
    <property type="entry name" value="PR-1-like"/>
    <property type="match status" value="1"/>
</dbReference>
<dbReference type="InterPro" id="IPR035940">
    <property type="entry name" value="CAP_sf"/>
</dbReference>
<dbReference type="RefSeq" id="WP_047940469.1">
    <property type="nucleotide sequence ID" value="NZ_CP053989.1"/>
</dbReference>
<dbReference type="Pfam" id="PF00188">
    <property type="entry name" value="CAP"/>
    <property type="match status" value="1"/>
</dbReference>
<dbReference type="PATRIC" id="fig|1397.4.peg.1910"/>
<dbReference type="CDD" id="cd05379">
    <property type="entry name" value="CAP_bacterial"/>
    <property type="match status" value="1"/>
</dbReference>
<dbReference type="GeneID" id="56350059"/>
<name>A0A0J1LFQ6_NIACI</name>
<evidence type="ECO:0000256" key="2">
    <source>
        <dbReference type="SAM" id="SignalP"/>
    </source>
</evidence>
<dbReference type="EMBL" id="LDPH01000002">
    <property type="protein sequence ID" value="KLV27915.1"/>
    <property type="molecule type" value="Genomic_DNA"/>
</dbReference>
<comment type="caution">
    <text evidence="4">The sequence shown here is derived from an EMBL/GenBank/DDBJ whole genome shotgun (WGS) entry which is preliminary data.</text>
</comment>
<gene>
    <name evidence="4" type="ORF">ABW02_03195</name>
</gene>
<feature type="region of interest" description="Disordered" evidence="1">
    <location>
        <begin position="84"/>
        <end position="169"/>
    </location>
</feature>
<dbReference type="InterPro" id="IPR014258">
    <property type="entry name" value="CAP_domain_YkwD-like"/>
</dbReference>
<evidence type="ECO:0000259" key="3">
    <source>
        <dbReference type="Pfam" id="PF00188"/>
    </source>
</evidence>
<evidence type="ECO:0000256" key="1">
    <source>
        <dbReference type="SAM" id="MobiDB-lite"/>
    </source>
</evidence>
<evidence type="ECO:0000313" key="4">
    <source>
        <dbReference type="EMBL" id="KLV27915.1"/>
    </source>
</evidence>
<feature type="domain" description="SCP" evidence="3">
    <location>
        <begin position="177"/>
        <end position="290"/>
    </location>
</feature>
<dbReference type="OrthoDB" id="9783944at2"/>
<dbReference type="NCBIfam" id="TIGR02909">
    <property type="entry name" value="spore_YkwD"/>
    <property type="match status" value="1"/>
</dbReference>
<organism evidence="4 5">
    <name type="scientific">Niallia circulans</name>
    <name type="common">Bacillus circulans</name>
    <dbReference type="NCBI Taxonomy" id="1397"/>
    <lineage>
        <taxon>Bacteria</taxon>
        <taxon>Bacillati</taxon>
        <taxon>Bacillota</taxon>
        <taxon>Bacilli</taxon>
        <taxon>Bacillales</taxon>
        <taxon>Bacillaceae</taxon>
        <taxon>Niallia</taxon>
    </lineage>
</organism>
<feature type="compositionally biased region" description="Basic and acidic residues" evidence="1">
    <location>
        <begin position="87"/>
        <end position="134"/>
    </location>
</feature>
<evidence type="ECO:0000313" key="5">
    <source>
        <dbReference type="Proteomes" id="UP000036045"/>
    </source>
</evidence>
<feature type="chain" id="PRO_5038893232" evidence="2">
    <location>
        <begin position="26"/>
        <end position="293"/>
    </location>
</feature>
<feature type="compositionally biased region" description="Low complexity" evidence="1">
    <location>
        <begin position="139"/>
        <end position="169"/>
    </location>
</feature>
<dbReference type="PANTHER" id="PTHR31157:SF1">
    <property type="entry name" value="SCP DOMAIN-CONTAINING PROTEIN"/>
    <property type="match status" value="1"/>
</dbReference>
<sequence length="293" mass="32632">MKKKNLIFSVAAASTLLMATPLANKAEASTIQPQEAKTIYQAHNLSEEQLNKIFHNISSNYHIDIDKVLNELIGSMDNQQAFYPVTKQKETSKEVQKETVKPKEVQKETIKPKEVQKETAKPKEVQKETAKPKETSNVQQQPNSKSNTTQQNTTPESTKSNSANASSSVSAFEKQVVDLTNKERAKNGLPALTLDNELSKVAKAKSQDMSANNYFDHTSPTYGSPFDMMKQFGVTYKAAGENIAKGQRTPEEVVNAWMNSEGHRANILSNKFTHIGVGYVENGNYWTQQFIGK</sequence>
<protein>
    <submittedName>
        <fullName evidence="4">Sporulation protein</fullName>
    </submittedName>
</protein>
<dbReference type="PANTHER" id="PTHR31157">
    <property type="entry name" value="SCP DOMAIN-CONTAINING PROTEIN"/>
    <property type="match status" value="1"/>
</dbReference>